<dbReference type="RefSeq" id="WP_149188638.1">
    <property type="nucleotide sequence ID" value="NZ_VTOZ01000006.1"/>
</dbReference>
<dbReference type="Pfam" id="PF08843">
    <property type="entry name" value="AbiEii"/>
    <property type="match status" value="1"/>
</dbReference>
<protein>
    <submittedName>
        <fullName evidence="1">Nucleotidyl transferase AbiEii/AbiGii toxin family protein</fullName>
    </submittedName>
</protein>
<reference evidence="1 2" key="1">
    <citation type="submission" date="2019-08" db="EMBL/GenBank/DDBJ databases">
        <title>Selenomonas sp. mPRGC5 and Selenomonas sp. mPRGC8 isolated from ruminal fluid of dairy goat (Capra hircus).</title>
        <authorList>
            <person name="Poothong S."/>
            <person name="Nuengjamnong C."/>
            <person name="Tanasupawat S."/>
        </authorList>
    </citation>
    <scope>NUCLEOTIDE SEQUENCE [LARGE SCALE GENOMIC DNA]</scope>
    <source>
        <strain evidence="2">mPRGC8</strain>
    </source>
</reference>
<dbReference type="InterPro" id="IPR014942">
    <property type="entry name" value="AbiEii"/>
</dbReference>
<dbReference type="GO" id="GO:0016740">
    <property type="term" value="F:transferase activity"/>
    <property type="evidence" value="ECO:0007669"/>
    <property type="project" value="UniProtKB-KW"/>
</dbReference>
<name>A0A5D6WRQ7_9FIRM</name>
<gene>
    <name evidence="1" type="ORF">FZ041_04230</name>
</gene>
<comment type="caution">
    <text evidence="1">The sequence shown here is derived from an EMBL/GenBank/DDBJ whole genome shotgun (WGS) entry which is preliminary data.</text>
</comment>
<evidence type="ECO:0000313" key="2">
    <source>
        <dbReference type="Proteomes" id="UP000322783"/>
    </source>
</evidence>
<sequence length="310" mass="36213">MQLHNDNQIFEQLQRATSEFIGVPAEAIMRDYYIVLLLQRLEQSIYAENCVFKGGTSLSKCYPGSINRFSEDIDLTYLPPKTEQLSDKQYGRRIKQIEKMMADGFASQKDSESNNRSKALYILLNEESKIKLEIGSSVVPQPYAKKCIKSYIHEYLEHIQAMDVIEDYGLQEVHINALSITRTFLDKIMAVKRHSICGKIENKARHIYDVVSLFPRKDIQEFLKNTQELQPLLRLTKDADTYYTEKRNIDTDYDPSGPYAFPIWESDFLKAKDSYEKLHKNLLYTNQKQDFKQAVKVFRKINDIFASMRE</sequence>
<proteinExistence type="predicted"/>
<evidence type="ECO:0000313" key="1">
    <source>
        <dbReference type="EMBL" id="TYZ29799.1"/>
    </source>
</evidence>
<dbReference type="Gene3D" id="3.10.450.620">
    <property type="entry name" value="JHP933, nucleotidyltransferase-like core domain"/>
    <property type="match status" value="1"/>
</dbReference>
<keyword evidence="1" id="KW-0808">Transferase</keyword>
<accession>A0A5D6WRQ7</accession>
<keyword evidence="2" id="KW-1185">Reference proteome</keyword>
<dbReference type="AlphaFoldDB" id="A0A5D6WRQ7"/>
<dbReference type="Proteomes" id="UP000322783">
    <property type="component" value="Unassembled WGS sequence"/>
</dbReference>
<organism evidence="1 2">
    <name type="scientific">Selenomonas caprae</name>
    <dbReference type="NCBI Taxonomy" id="2606905"/>
    <lineage>
        <taxon>Bacteria</taxon>
        <taxon>Bacillati</taxon>
        <taxon>Bacillota</taxon>
        <taxon>Negativicutes</taxon>
        <taxon>Selenomonadales</taxon>
        <taxon>Selenomonadaceae</taxon>
        <taxon>Selenomonas</taxon>
    </lineage>
</organism>
<dbReference type="EMBL" id="VTOZ01000006">
    <property type="protein sequence ID" value="TYZ29799.1"/>
    <property type="molecule type" value="Genomic_DNA"/>
</dbReference>